<dbReference type="OrthoDB" id="3568629at2"/>
<dbReference type="AlphaFoldDB" id="A0A1N7H5X3"/>
<name>A0A1N7H5X3_9NOCA</name>
<reference evidence="2 3" key="1">
    <citation type="submission" date="2017-01" db="EMBL/GenBank/DDBJ databases">
        <authorList>
            <person name="Mah S.A."/>
            <person name="Swanson W.J."/>
            <person name="Moy G.W."/>
            <person name="Vacquier V.D."/>
        </authorList>
    </citation>
    <scope>NUCLEOTIDE SEQUENCE [LARGE SCALE GENOMIC DNA]</scope>
    <source>
        <strain evidence="2 3">CPCC 203464</strain>
    </source>
</reference>
<proteinExistence type="predicted"/>
<gene>
    <name evidence="2" type="ORF">SAMN05445060_3543</name>
</gene>
<evidence type="ECO:0000259" key="1">
    <source>
        <dbReference type="Pfam" id="PF26450"/>
    </source>
</evidence>
<evidence type="ECO:0000313" key="3">
    <source>
        <dbReference type="Proteomes" id="UP000186218"/>
    </source>
</evidence>
<feature type="domain" description="DUF8129" evidence="1">
    <location>
        <begin position="338"/>
        <end position="382"/>
    </location>
</feature>
<dbReference type="EMBL" id="FTNT01000012">
    <property type="protein sequence ID" value="SIS20110.1"/>
    <property type="molecule type" value="Genomic_DNA"/>
</dbReference>
<dbReference type="Pfam" id="PF26450">
    <property type="entry name" value="DUF8129"/>
    <property type="match status" value="1"/>
</dbReference>
<dbReference type="Gene3D" id="1.20.120.20">
    <property type="entry name" value="Apolipoprotein"/>
    <property type="match status" value="1"/>
</dbReference>
<organism evidence="2 3">
    <name type="scientific">Williamsia sterculiae</name>
    <dbReference type="NCBI Taxonomy" id="1344003"/>
    <lineage>
        <taxon>Bacteria</taxon>
        <taxon>Bacillati</taxon>
        <taxon>Actinomycetota</taxon>
        <taxon>Actinomycetes</taxon>
        <taxon>Mycobacteriales</taxon>
        <taxon>Nocardiaceae</taxon>
        <taxon>Williamsia</taxon>
    </lineage>
</organism>
<keyword evidence="3" id="KW-1185">Reference proteome</keyword>
<protein>
    <recommendedName>
        <fullName evidence="1">DUF8129 domain-containing protein</fullName>
    </recommendedName>
</protein>
<evidence type="ECO:0000313" key="2">
    <source>
        <dbReference type="EMBL" id="SIS20110.1"/>
    </source>
</evidence>
<dbReference type="RefSeq" id="WP_076482273.1">
    <property type="nucleotide sequence ID" value="NZ_FTNT01000012.1"/>
</dbReference>
<sequence length="389" mass="40566">MTVSTTAIPGQLRALLALTNSEIQVAETRTAQARTEAVRRELVQNAANARARAEAINEALRDQGVLREVIRPAVGRLVGVGKLVAEQAQPLDEAILGDLALEHQLLDRSRYLKALAVAEEHTGVVDLADRLITAHAATVEWLTTVLAEEALGGPVALRRSPTQWGAGVAVRAATLPAWIAARGVDQLVDTVRRVPSTVAAVRGRAQEVGTGVVDSTRTQAENAVDTIAATVDSAVETGKERVAAVTDAVGSTVDTAVETGKERVAAVTDAVGSTVDDAVATLENSVTAGREAALDAAESTARDSGATGLAEAVRSLRESTGTVTAEQLPIGDYDSLNVGEVVAAIRDIEDARDIRVVVAYEEAHKDRQGVISAAQTRLAAIAQEVVGLN</sequence>
<accession>A0A1N7H5X3</accession>
<dbReference type="Proteomes" id="UP000186218">
    <property type="component" value="Unassembled WGS sequence"/>
</dbReference>
<dbReference type="InterPro" id="IPR058442">
    <property type="entry name" value="DUF8129"/>
</dbReference>